<feature type="transmembrane region" description="Helical" evidence="1">
    <location>
        <begin position="953"/>
        <end position="973"/>
    </location>
</feature>
<organism evidence="2 3">
    <name type="scientific">Candidatus Geothrix skivensis</name>
    <dbReference type="NCBI Taxonomy" id="2954439"/>
    <lineage>
        <taxon>Bacteria</taxon>
        <taxon>Pseudomonadati</taxon>
        <taxon>Acidobacteriota</taxon>
        <taxon>Holophagae</taxon>
        <taxon>Holophagales</taxon>
        <taxon>Holophagaceae</taxon>
        <taxon>Geothrix</taxon>
    </lineage>
</organism>
<accession>A0A9D7XHV7</accession>
<feature type="transmembrane region" description="Helical" evidence="1">
    <location>
        <begin position="777"/>
        <end position="798"/>
    </location>
</feature>
<keyword evidence="1" id="KW-1133">Transmembrane helix</keyword>
<reference evidence="2" key="1">
    <citation type="submission" date="2020-10" db="EMBL/GenBank/DDBJ databases">
        <title>Connecting structure to function with the recovery of over 1000 high-quality activated sludge metagenome-assembled genomes encoding full-length rRNA genes using long-read sequencing.</title>
        <authorList>
            <person name="Singleton C.M."/>
            <person name="Petriglieri F."/>
            <person name="Kristensen J.M."/>
            <person name="Kirkegaard R.H."/>
            <person name="Michaelsen T.Y."/>
            <person name="Andersen M.H."/>
            <person name="Karst S.M."/>
            <person name="Dueholm M.S."/>
            <person name="Nielsen P.H."/>
            <person name="Albertsen M."/>
        </authorList>
    </citation>
    <scope>NUCLEOTIDE SEQUENCE</scope>
    <source>
        <strain evidence="2">Skiv_18-Q3-R9-52_MAXAC.067</strain>
    </source>
</reference>
<keyword evidence="1" id="KW-0472">Membrane</keyword>
<proteinExistence type="predicted"/>
<feature type="transmembrane region" description="Helical" evidence="1">
    <location>
        <begin position="651"/>
        <end position="669"/>
    </location>
</feature>
<gene>
    <name evidence="2" type="ORF">IPP58_08600</name>
</gene>
<dbReference type="EMBL" id="JADKIO010000006">
    <property type="protein sequence ID" value="MBK9796547.1"/>
    <property type="molecule type" value="Genomic_DNA"/>
</dbReference>
<comment type="caution">
    <text evidence="2">The sequence shown here is derived from an EMBL/GenBank/DDBJ whole genome shotgun (WGS) entry which is preliminary data.</text>
</comment>
<feature type="transmembrane region" description="Helical" evidence="1">
    <location>
        <begin position="979"/>
        <end position="999"/>
    </location>
</feature>
<protein>
    <submittedName>
        <fullName evidence="2">Uncharacterized protein</fullName>
    </submittedName>
</protein>
<feature type="transmembrane region" description="Helical" evidence="1">
    <location>
        <begin position="1031"/>
        <end position="1055"/>
    </location>
</feature>
<sequence>MSRAFSPLSLGVGFTALLALVPGLGLATRSKPAPGAGAAAKAPEPAAKDRRLEALAALLDRCVKDSPRPPGSTVDVTILSLPDPHRTSMAFWFDLRLNAVQRAFRTCDFLPRAFFLPWEAKAPEGAGAGISSEFPEASPGLVWFAKGGKVPAYHALFIVGESQSLGLNREAMRQAFRLAATLPGSEPRRLAVLGPQFSGSLQSLGAALGSHLRDPAAAPVRIQGTTTLDAQGIKTLRDAVGPVDPNRLEFSEWICNLSGKSKEALLSWYLHEAGWPEQSSKVAIFSESNTAYDQIDPRLPARAAVIPFPMGLSRLRSERRAMEQNLAKGDGPDLVLPSTLLGPAEDDAARVRDTLPQYAADTIRNAELTLAGTILSLSRRGYTHIGISASDPEDLIFLAERIRAYHPSCTLFTTSGNHLLFAHPTISHALDGMVLFGGYPLTDPMRALSLMQGSLASPVRFTSEGEYAAYYATLLRLDPARAKGGEFRFWGKQGFVSIVKNGSIWPLRHGGVELLKEGSPVWDPDMEARYRDVASPSPDLRQYAYSRLPQLTLLVLLLGLTSWMVFLKPLLEVAGQANGDLSLRPYRNLVAGAVLALAIVSFLAVGYLLPLTVLQGAHWKQAFLWSGLGIWTLLLAWTARALQGRLDWPWALLLILLALGPAALVGHWGRTHFLLFVPPYLRFTSPGRGVSLIPTLVLFSAGLALLLRTWYDVRKQDQEAFWPSLSGVVGENGQRPGFPHLRGLRFQLWIGGLSVALVALQVALPGGLIRPLLEGKLVTVVAIAVGSMLFLASCFLFWQLHRGWRELRNVIEDLDFGAYRAAFEEAGRLMNWNAMRALGRGLRTHRSSRRGRELLKAQAPWVTTVVPEFEHCLGALESLEAQVPRGRRGHSTFEKWKYRMRVAGQMIACGDALEVACAKAPEAAVLHREEVDLFRALRAIHLIREGFLVMRHLLIGALGSMILLVLGVAAFDFQPKGPVLTVLGGLLLVMVGWVAWAILHIERDRLLCLMEHSSAGEVNWSLGLMENGLRFVLLPLVLILATLNPTFGGFILQAFNPLMHILK</sequence>
<feature type="transmembrane region" description="Helical" evidence="1">
    <location>
        <begin position="588"/>
        <end position="610"/>
    </location>
</feature>
<evidence type="ECO:0000313" key="2">
    <source>
        <dbReference type="EMBL" id="MBK9796547.1"/>
    </source>
</evidence>
<evidence type="ECO:0000256" key="1">
    <source>
        <dbReference type="SAM" id="Phobius"/>
    </source>
</evidence>
<feature type="transmembrane region" description="Helical" evidence="1">
    <location>
        <begin position="689"/>
        <end position="707"/>
    </location>
</feature>
<feature type="transmembrane region" description="Helical" evidence="1">
    <location>
        <begin position="548"/>
        <end position="567"/>
    </location>
</feature>
<name>A0A9D7XHV7_9BACT</name>
<keyword evidence="1" id="KW-0812">Transmembrane</keyword>
<feature type="transmembrane region" description="Helical" evidence="1">
    <location>
        <begin position="746"/>
        <end position="765"/>
    </location>
</feature>
<evidence type="ECO:0000313" key="3">
    <source>
        <dbReference type="Proteomes" id="UP000886657"/>
    </source>
</evidence>
<feature type="transmembrane region" description="Helical" evidence="1">
    <location>
        <begin position="622"/>
        <end position="639"/>
    </location>
</feature>
<dbReference type="AlphaFoldDB" id="A0A9D7XHV7"/>
<dbReference type="Proteomes" id="UP000886657">
    <property type="component" value="Unassembled WGS sequence"/>
</dbReference>